<name>A0A940IE02_9BACT</name>
<feature type="transmembrane region" description="Helical" evidence="1">
    <location>
        <begin position="285"/>
        <end position="301"/>
    </location>
</feature>
<organism evidence="2 3">
    <name type="scientific">Candidatus Aphodosoma intestinipullorum</name>
    <dbReference type="NCBI Taxonomy" id="2840674"/>
    <lineage>
        <taxon>Bacteria</taxon>
        <taxon>Pseudomonadati</taxon>
        <taxon>Bacteroidota</taxon>
        <taxon>Bacteroidia</taxon>
        <taxon>Bacteroidales</taxon>
        <taxon>Candidatus Aphodosoma</taxon>
    </lineage>
</organism>
<evidence type="ECO:0000313" key="2">
    <source>
        <dbReference type="EMBL" id="MBO8439154.1"/>
    </source>
</evidence>
<feature type="transmembrane region" description="Helical" evidence="1">
    <location>
        <begin position="260"/>
        <end position="278"/>
    </location>
</feature>
<protein>
    <submittedName>
        <fullName evidence="2">Uncharacterized protein</fullName>
    </submittedName>
</protein>
<evidence type="ECO:0000256" key="1">
    <source>
        <dbReference type="SAM" id="Phobius"/>
    </source>
</evidence>
<keyword evidence="1" id="KW-0812">Transmembrane</keyword>
<evidence type="ECO:0000313" key="3">
    <source>
        <dbReference type="Proteomes" id="UP000712007"/>
    </source>
</evidence>
<feature type="transmembrane region" description="Helical" evidence="1">
    <location>
        <begin position="228"/>
        <end position="248"/>
    </location>
</feature>
<reference evidence="2" key="2">
    <citation type="journal article" date="2021" name="PeerJ">
        <title>Extensive microbial diversity within the chicken gut microbiome revealed by metagenomics and culture.</title>
        <authorList>
            <person name="Gilroy R."/>
            <person name="Ravi A."/>
            <person name="Getino M."/>
            <person name="Pursley I."/>
            <person name="Horton D.L."/>
            <person name="Alikhan N.F."/>
            <person name="Baker D."/>
            <person name="Gharbi K."/>
            <person name="Hall N."/>
            <person name="Watson M."/>
            <person name="Adriaenssens E.M."/>
            <person name="Foster-Nyarko E."/>
            <person name="Jarju S."/>
            <person name="Secka A."/>
            <person name="Antonio M."/>
            <person name="Oren A."/>
            <person name="Chaudhuri R.R."/>
            <person name="La Ragione R."/>
            <person name="Hildebrand F."/>
            <person name="Pallen M.J."/>
        </authorList>
    </citation>
    <scope>NUCLEOTIDE SEQUENCE</scope>
    <source>
        <strain evidence="2">3924</strain>
    </source>
</reference>
<feature type="transmembrane region" description="Helical" evidence="1">
    <location>
        <begin position="59"/>
        <end position="79"/>
    </location>
</feature>
<dbReference type="AlphaFoldDB" id="A0A940IE02"/>
<feature type="transmembrane region" description="Helical" evidence="1">
    <location>
        <begin position="177"/>
        <end position="199"/>
    </location>
</feature>
<accession>A0A940IE02</accession>
<feature type="transmembrane region" description="Helical" evidence="1">
    <location>
        <begin position="115"/>
        <end position="133"/>
    </location>
</feature>
<feature type="transmembrane region" description="Helical" evidence="1">
    <location>
        <begin position="307"/>
        <end position="325"/>
    </location>
</feature>
<dbReference type="EMBL" id="JADIMV010000016">
    <property type="protein sequence ID" value="MBO8439154.1"/>
    <property type="molecule type" value="Genomic_DNA"/>
</dbReference>
<proteinExistence type="predicted"/>
<gene>
    <name evidence="2" type="ORF">IAC51_00710</name>
</gene>
<keyword evidence="1" id="KW-1133">Transmembrane helix</keyword>
<comment type="caution">
    <text evidence="2">The sequence shown here is derived from an EMBL/GenBank/DDBJ whole genome shotgun (WGS) entry which is preliminary data.</text>
</comment>
<dbReference type="Proteomes" id="UP000712007">
    <property type="component" value="Unassembled WGS sequence"/>
</dbReference>
<reference evidence="2" key="1">
    <citation type="submission" date="2020-10" db="EMBL/GenBank/DDBJ databases">
        <authorList>
            <person name="Gilroy R."/>
        </authorList>
    </citation>
    <scope>NUCLEOTIDE SEQUENCE</scope>
    <source>
        <strain evidence="2">3924</strain>
    </source>
</reference>
<keyword evidence="1" id="KW-0472">Membrane</keyword>
<feature type="transmembrane region" description="Helical" evidence="1">
    <location>
        <begin position="145"/>
        <end position="171"/>
    </location>
</feature>
<sequence>MLSRTTKTAMQPKPFNFMLPALLAAALWFLPEMTGLHSPAGSRPFVLLGTYTLFSLPSAVAHVVQFFVCLAVWFCIMTLCENKKIIPVRSALPFSVGIILSSAVSYTQYFDHQTVAFILFLLAFHQLLSMYGMDNRLSSAFNITLLLSLSSLFNPCYTFLLPLFLLGMFIFRALSLRIILAALTGVLLPAFLLVSAFFLTDSMESLGSVFAGLRFYDFSRVEMPRSNIFMAASLLIVSAVSLISYFVTSVNYTLNVRLNFIFINWSFWLSLGWTLLFFHSYTDIIAVPLFFIVLCLSLYFSTNYNKVSSVLFLLFIAVCAAYRIFRIFGL</sequence>